<dbReference type="EMBL" id="PCDP01000036">
    <property type="protein sequence ID" value="PZM12860.1"/>
    <property type="molecule type" value="Genomic_DNA"/>
</dbReference>
<dbReference type="RefSeq" id="WP_111161055.1">
    <property type="nucleotide sequence ID" value="NZ_PCDP01000036.1"/>
</dbReference>
<evidence type="ECO:0000313" key="2">
    <source>
        <dbReference type="EMBL" id="PZM12860.1"/>
    </source>
</evidence>
<name>A0A2W4EQG4_9HYPH</name>
<dbReference type="Pfam" id="PF14023">
    <property type="entry name" value="Bestrophin-like"/>
    <property type="match status" value="1"/>
</dbReference>
<sequence>MYEIVFAVGVFVILITASLGTLMTYEWLPPTHREEATNGVVRLVANIFVVMTSLVLGLMINSAKNTFEAIDHDLHIFATDIIVLDRTLRDYGADADPTRQKLIAYMERAAATAVSPKDDPLVEGDRTSERMLDDVGDSLSTLTPSNDDETALLASAKQQLRNLVEQRWTIIEHTDGTIPVPLIAMLVAWLVLIFASFGYRAPKNAVVVTTFIMASLLISTSLYLIIDMDVPFSGPIQISEAPLKSALAELQH</sequence>
<dbReference type="Proteomes" id="UP000248925">
    <property type="component" value="Unassembled WGS sequence"/>
</dbReference>
<keyword evidence="1" id="KW-0472">Membrane</keyword>
<proteinExistence type="predicted"/>
<evidence type="ECO:0000313" key="3">
    <source>
        <dbReference type="Proteomes" id="UP000248925"/>
    </source>
</evidence>
<comment type="caution">
    <text evidence="2">The sequence shown here is derived from an EMBL/GenBank/DDBJ whole genome shotgun (WGS) entry which is preliminary data.</text>
</comment>
<evidence type="ECO:0008006" key="4">
    <source>
        <dbReference type="Google" id="ProtNLM"/>
    </source>
</evidence>
<feature type="transmembrane region" description="Helical" evidence="1">
    <location>
        <begin position="178"/>
        <end position="199"/>
    </location>
</feature>
<keyword evidence="1" id="KW-0812">Transmembrane</keyword>
<protein>
    <recommendedName>
        <fullName evidence="4">DUF4239 domain-containing protein</fullName>
    </recommendedName>
</protein>
<feature type="transmembrane region" description="Helical" evidence="1">
    <location>
        <begin position="206"/>
        <end position="226"/>
    </location>
</feature>
<organism evidence="2 3">
    <name type="scientific">Rhizobium tubonense</name>
    <dbReference type="NCBI Taxonomy" id="484088"/>
    <lineage>
        <taxon>Bacteria</taxon>
        <taxon>Pseudomonadati</taxon>
        <taxon>Pseudomonadota</taxon>
        <taxon>Alphaproteobacteria</taxon>
        <taxon>Hyphomicrobiales</taxon>
        <taxon>Rhizobiaceae</taxon>
        <taxon>Rhizobium/Agrobacterium group</taxon>
        <taxon>Rhizobium</taxon>
    </lineage>
</organism>
<dbReference type="InterPro" id="IPR025333">
    <property type="entry name" value="DUF4239"/>
</dbReference>
<keyword evidence="1" id="KW-1133">Transmembrane helix</keyword>
<feature type="transmembrane region" description="Helical" evidence="1">
    <location>
        <begin position="6"/>
        <end position="28"/>
    </location>
</feature>
<reference evidence="2 3" key="1">
    <citation type="journal article" date="2018" name="Sci. Rep.">
        <title>Rhizobium tumorigenes sp. nov., a novel plant tumorigenic bacterium isolated from cane gall tumors on thornless blackberry.</title>
        <authorList>
            <person name="Kuzmanovi N."/>
            <person name="Smalla K."/>
            <person name="Gronow S."/>
            <person name="PuBawska J."/>
        </authorList>
    </citation>
    <scope>NUCLEOTIDE SEQUENCE [LARGE SCALE GENOMIC DNA]</scope>
    <source>
        <strain evidence="2 3">CCBAU 85046</strain>
    </source>
</reference>
<evidence type="ECO:0000256" key="1">
    <source>
        <dbReference type="SAM" id="Phobius"/>
    </source>
</evidence>
<feature type="transmembrane region" description="Helical" evidence="1">
    <location>
        <begin position="40"/>
        <end position="60"/>
    </location>
</feature>
<gene>
    <name evidence="2" type="ORF">CPY51_15005</name>
</gene>
<accession>A0A2W4EQG4</accession>
<dbReference type="AlphaFoldDB" id="A0A2W4EQG4"/>
<dbReference type="OrthoDB" id="4760162at2"/>
<keyword evidence="3" id="KW-1185">Reference proteome</keyword>